<keyword evidence="3" id="KW-1185">Reference proteome</keyword>
<sequence>MNSAWLCEEGEGELGGNREGSQVPGNSLWDFEKKMGYSKAIDPILGFNLEWRSSSLCHWRKNSLASQA</sequence>
<dbReference type="EMBL" id="JABFAE010000008">
    <property type="protein sequence ID" value="MBA0833781.1"/>
    <property type="molecule type" value="Genomic_DNA"/>
</dbReference>
<evidence type="ECO:0000313" key="2">
    <source>
        <dbReference type="EMBL" id="MBA0833781.1"/>
    </source>
</evidence>
<feature type="region of interest" description="Disordered" evidence="1">
    <location>
        <begin position="1"/>
        <end position="22"/>
    </location>
</feature>
<proteinExistence type="predicted"/>
<protein>
    <submittedName>
        <fullName evidence="2">Uncharacterized protein</fullName>
    </submittedName>
</protein>
<dbReference type="Proteomes" id="UP000593575">
    <property type="component" value="Unassembled WGS sequence"/>
</dbReference>
<organism evidence="2 3">
    <name type="scientific">Gossypium armourianum</name>
    <dbReference type="NCBI Taxonomy" id="34283"/>
    <lineage>
        <taxon>Eukaryota</taxon>
        <taxon>Viridiplantae</taxon>
        <taxon>Streptophyta</taxon>
        <taxon>Embryophyta</taxon>
        <taxon>Tracheophyta</taxon>
        <taxon>Spermatophyta</taxon>
        <taxon>Magnoliopsida</taxon>
        <taxon>eudicotyledons</taxon>
        <taxon>Gunneridae</taxon>
        <taxon>Pentapetalae</taxon>
        <taxon>rosids</taxon>
        <taxon>malvids</taxon>
        <taxon>Malvales</taxon>
        <taxon>Malvaceae</taxon>
        <taxon>Malvoideae</taxon>
        <taxon>Gossypium</taxon>
    </lineage>
</organism>
<reference evidence="2 3" key="1">
    <citation type="journal article" date="2019" name="Genome Biol. Evol.">
        <title>Insights into the evolution of the New World diploid cottons (Gossypium, subgenus Houzingenia) based on genome sequencing.</title>
        <authorList>
            <person name="Grover C.E."/>
            <person name="Arick M.A. 2nd"/>
            <person name="Thrash A."/>
            <person name="Conover J.L."/>
            <person name="Sanders W.S."/>
            <person name="Peterson D.G."/>
            <person name="Frelichowski J.E."/>
            <person name="Scheffler J.A."/>
            <person name="Scheffler B.E."/>
            <person name="Wendel J.F."/>
        </authorList>
    </citation>
    <scope>NUCLEOTIDE SEQUENCE [LARGE SCALE GENOMIC DNA]</scope>
    <source>
        <strain evidence="2">6</strain>
        <tissue evidence="2">Leaf</tissue>
    </source>
</reference>
<dbReference type="AlphaFoldDB" id="A0A7J9JH89"/>
<evidence type="ECO:0000256" key="1">
    <source>
        <dbReference type="SAM" id="MobiDB-lite"/>
    </source>
</evidence>
<comment type="caution">
    <text evidence="2">The sequence shown here is derived from an EMBL/GenBank/DDBJ whole genome shotgun (WGS) entry which is preliminary data.</text>
</comment>
<name>A0A7J9JH89_9ROSI</name>
<gene>
    <name evidence="2" type="ORF">Goarm_006203</name>
</gene>
<accession>A0A7J9JH89</accession>
<evidence type="ECO:0000313" key="3">
    <source>
        <dbReference type="Proteomes" id="UP000593575"/>
    </source>
</evidence>